<evidence type="ECO:0000313" key="1">
    <source>
        <dbReference type="EMBL" id="TVU67217.1"/>
    </source>
</evidence>
<dbReference type="Proteomes" id="UP000319941">
    <property type="component" value="Unassembled WGS sequence"/>
</dbReference>
<accession>A0A558HDT0</accession>
<reference evidence="1 2" key="1">
    <citation type="submission" date="2019-07" db="EMBL/GenBank/DDBJ databases">
        <title>Diversity of Bacteria from Kongsfjorden, Arctic.</title>
        <authorList>
            <person name="Yu Y."/>
        </authorList>
    </citation>
    <scope>NUCLEOTIDE SEQUENCE [LARGE SCALE GENOMIC DNA]</scope>
    <source>
        <strain evidence="1 2">SM1923</strain>
    </source>
</reference>
<organism evidence="1 2">
    <name type="scientific">Cobetia crustatorum</name>
    <dbReference type="NCBI Taxonomy" id="553385"/>
    <lineage>
        <taxon>Bacteria</taxon>
        <taxon>Pseudomonadati</taxon>
        <taxon>Pseudomonadota</taxon>
        <taxon>Gammaproteobacteria</taxon>
        <taxon>Oceanospirillales</taxon>
        <taxon>Halomonadaceae</taxon>
        <taxon>Cobetia</taxon>
    </lineage>
</organism>
<gene>
    <name evidence="1" type="ORF">FQP86_17395</name>
</gene>
<name>A0A558HDT0_9GAMM</name>
<dbReference type="RefSeq" id="WP_144728114.1">
    <property type="nucleotide sequence ID" value="NZ_CAWOWR010000071.1"/>
</dbReference>
<dbReference type="AlphaFoldDB" id="A0A558HDT0"/>
<evidence type="ECO:0000313" key="2">
    <source>
        <dbReference type="Proteomes" id="UP000319941"/>
    </source>
</evidence>
<proteinExistence type="predicted"/>
<comment type="caution">
    <text evidence="1">The sequence shown here is derived from an EMBL/GenBank/DDBJ whole genome shotgun (WGS) entry which is preliminary data.</text>
</comment>
<dbReference type="OrthoDB" id="9782445at2"/>
<sequence length="302" mass="33852">MTKPHLVDFARERWGEDVVKQLKNINTGGKNNAKGNKYELTYLVFLLAKYGAEESSTTTFLSSQEEGYVDDITLRIGASRKINYQAKNSSGAAADWTDSMEERFTKQQEIDIEYHGFENPEQVLLVSCDDKREKNSQKIEESTLDYASCQFYPYGEQPLELLLTHQETRRAFKRICDADFLDVQSNAMTILLGVLQAKDISKPVAVSTLMTEAKMASKPNIFNGLSEEVAAEVSIDWLRELIEHFPYATINVQSGGYLVSLRGMGVFLPDTLGAEDGPSEPVDDELKLLEFLFALSSKADLS</sequence>
<dbReference type="EMBL" id="VNFH01000017">
    <property type="protein sequence ID" value="TVU67217.1"/>
    <property type="molecule type" value="Genomic_DNA"/>
</dbReference>
<protein>
    <submittedName>
        <fullName evidence="1">Uncharacterized protein</fullName>
    </submittedName>
</protein>
<keyword evidence="2" id="KW-1185">Reference proteome</keyword>